<sequence>MNKADLIEYVAKEAELTKADAQKAVEAVFGGITATLQKGIEARFVGFGTFNVSSRAATTGRNPRTGEAIKIPASKQAKFKAGKELKDAVNK</sequence>
<keyword evidence="2" id="KW-0226">DNA condensation</keyword>
<dbReference type="GO" id="GO:0003677">
    <property type="term" value="F:DNA binding"/>
    <property type="evidence" value="ECO:0007669"/>
    <property type="project" value="UniProtKB-KW"/>
</dbReference>
<dbReference type="Gene3D" id="4.10.520.10">
    <property type="entry name" value="IHF-like DNA-binding proteins"/>
    <property type="match status" value="1"/>
</dbReference>
<name>A0A2W5PLY9_9BACT</name>
<dbReference type="EMBL" id="QFQB01000042">
    <property type="protein sequence ID" value="PZQ45647.1"/>
    <property type="molecule type" value="Genomic_DNA"/>
</dbReference>
<dbReference type="PROSITE" id="PS00045">
    <property type="entry name" value="HISTONE_LIKE"/>
    <property type="match status" value="1"/>
</dbReference>
<dbReference type="Pfam" id="PF00216">
    <property type="entry name" value="Bac_DNA_binding"/>
    <property type="match status" value="1"/>
</dbReference>
<dbReference type="InterPro" id="IPR000119">
    <property type="entry name" value="Hist_DNA-bd"/>
</dbReference>
<dbReference type="CDD" id="cd13831">
    <property type="entry name" value="HU"/>
    <property type="match status" value="1"/>
</dbReference>
<evidence type="ECO:0000256" key="4">
    <source>
        <dbReference type="RuleBase" id="RU003939"/>
    </source>
</evidence>
<comment type="caution">
    <text evidence="5">The sequence shown here is derived from an EMBL/GenBank/DDBJ whole genome shotgun (WGS) entry which is preliminary data.</text>
</comment>
<dbReference type="InterPro" id="IPR020816">
    <property type="entry name" value="Histone-like_DNA-bd_CS"/>
</dbReference>
<dbReference type="Proteomes" id="UP000249417">
    <property type="component" value="Unassembled WGS sequence"/>
</dbReference>
<organism evidence="5 6">
    <name type="scientific">Micavibrio aeruginosavorus</name>
    <dbReference type="NCBI Taxonomy" id="349221"/>
    <lineage>
        <taxon>Bacteria</taxon>
        <taxon>Pseudomonadati</taxon>
        <taxon>Bdellovibrionota</taxon>
        <taxon>Bdellovibrionia</taxon>
        <taxon>Bdellovibrionales</taxon>
        <taxon>Pseudobdellovibrionaceae</taxon>
        <taxon>Micavibrio</taxon>
    </lineage>
</organism>
<protein>
    <submittedName>
        <fullName evidence="5">DNA-binding protein HU</fullName>
    </submittedName>
</protein>
<dbReference type="AlphaFoldDB" id="A0A2W5PLY9"/>
<proteinExistence type="inferred from homology"/>
<evidence type="ECO:0000256" key="2">
    <source>
        <dbReference type="ARBA" id="ARBA00023067"/>
    </source>
</evidence>
<dbReference type="PANTHER" id="PTHR33175">
    <property type="entry name" value="DNA-BINDING PROTEIN HU"/>
    <property type="match status" value="1"/>
</dbReference>
<evidence type="ECO:0000313" key="5">
    <source>
        <dbReference type="EMBL" id="PZQ45647.1"/>
    </source>
</evidence>
<dbReference type="PRINTS" id="PR01727">
    <property type="entry name" value="DNABINDINGHU"/>
</dbReference>
<evidence type="ECO:0000256" key="1">
    <source>
        <dbReference type="ARBA" id="ARBA00010529"/>
    </source>
</evidence>
<gene>
    <name evidence="5" type="ORF">DI551_06775</name>
</gene>
<dbReference type="GO" id="GO:0030527">
    <property type="term" value="F:structural constituent of chromatin"/>
    <property type="evidence" value="ECO:0007669"/>
    <property type="project" value="InterPro"/>
</dbReference>
<dbReference type="InterPro" id="IPR010992">
    <property type="entry name" value="IHF-like_DNA-bd_dom_sf"/>
</dbReference>
<reference evidence="5 6" key="1">
    <citation type="submission" date="2017-08" db="EMBL/GenBank/DDBJ databases">
        <title>Infants hospitalized years apart are colonized by the same room-sourced microbial strains.</title>
        <authorList>
            <person name="Brooks B."/>
            <person name="Olm M.R."/>
            <person name="Firek B.A."/>
            <person name="Baker R."/>
            <person name="Thomas B.C."/>
            <person name="Morowitz M.J."/>
            <person name="Banfield J.F."/>
        </authorList>
    </citation>
    <scope>NUCLEOTIDE SEQUENCE [LARGE SCALE GENOMIC DNA]</scope>
    <source>
        <strain evidence="5">S2_005_002_R2_29</strain>
    </source>
</reference>
<dbReference type="SMART" id="SM00411">
    <property type="entry name" value="BHL"/>
    <property type="match status" value="1"/>
</dbReference>
<keyword evidence="3 5" id="KW-0238">DNA-binding</keyword>
<evidence type="ECO:0000256" key="3">
    <source>
        <dbReference type="ARBA" id="ARBA00023125"/>
    </source>
</evidence>
<evidence type="ECO:0000313" key="6">
    <source>
        <dbReference type="Proteomes" id="UP000249417"/>
    </source>
</evidence>
<accession>A0A2W5PLY9</accession>
<dbReference type="PANTHER" id="PTHR33175:SF3">
    <property type="entry name" value="DNA-BINDING PROTEIN HU-BETA"/>
    <property type="match status" value="1"/>
</dbReference>
<comment type="similarity">
    <text evidence="1 4">Belongs to the bacterial histone-like protein family.</text>
</comment>
<dbReference type="SUPFAM" id="SSF47729">
    <property type="entry name" value="IHF-like DNA-binding proteins"/>
    <property type="match status" value="1"/>
</dbReference>
<dbReference type="GO" id="GO:0030261">
    <property type="term" value="P:chromosome condensation"/>
    <property type="evidence" value="ECO:0007669"/>
    <property type="project" value="UniProtKB-KW"/>
</dbReference>